<protein>
    <recommendedName>
        <fullName evidence="2">DUF6729 domain-containing protein</fullName>
    </recommendedName>
</protein>
<keyword evidence="4" id="KW-1185">Reference proteome</keyword>
<dbReference type="EMBL" id="JBHFQA010000022">
    <property type="protein sequence ID" value="KAL2079588.1"/>
    <property type="molecule type" value="Genomic_DNA"/>
</dbReference>
<feature type="domain" description="DUF6729" evidence="2">
    <location>
        <begin position="1"/>
        <end position="149"/>
    </location>
</feature>
<gene>
    <name evidence="3" type="ORF">ACEWY4_025332</name>
</gene>
<accession>A0ABD1IXA8</accession>
<comment type="caution">
    <text evidence="3">The sequence shown here is derived from an EMBL/GenBank/DDBJ whole genome shotgun (WGS) entry which is preliminary data.</text>
</comment>
<organism evidence="3 4">
    <name type="scientific">Coilia grayii</name>
    <name type="common">Gray's grenadier anchovy</name>
    <dbReference type="NCBI Taxonomy" id="363190"/>
    <lineage>
        <taxon>Eukaryota</taxon>
        <taxon>Metazoa</taxon>
        <taxon>Chordata</taxon>
        <taxon>Craniata</taxon>
        <taxon>Vertebrata</taxon>
        <taxon>Euteleostomi</taxon>
        <taxon>Actinopterygii</taxon>
        <taxon>Neopterygii</taxon>
        <taxon>Teleostei</taxon>
        <taxon>Clupei</taxon>
        <taxon>Clupeiformes</taxon>
        <taxon>Clupeoidei</taxon>
        <taxon>Engraulidae</taxon>
        <taxon>Coilinae</taxon>
        <taxon>Coilia</taxon>
    </lineage>
</organism>
<sequence>MNSSGIYRKVKEVIDVDSRYYLVGGDYPRCSRCSQPVCPWSQDILSQIDVSNRSMFPAVLTTQLALDRKCMTFLKPRTCGNSSSYVQLAIEEAHSEEWAQQSIRYLADCERNKKMASFVPSAAVHPPPLPFRPLPLAQWFETVHSNDILSHVDEMKGITKKLAGEIGDSAAWMSNIGNEFGQVLNSVLTTGEGAGLEELCQGIVTRYKNVGQAEPDVIYVDRDCCSQSGVSPVSRLFRPWKSAVRLDSFHFMRRFNCGLTTEHHPLYGTFCAKLSSCVFEWDQDDVQRLKEAKRVEWKHSHSGRTPTEAQLLATISCSRKNEEWKGQGRRRSDLKELEEFIEKAYAKMQEKSNQQRGSNTQQEIQPGKQTGRSVPTPRIEDGLLGDDCTLLKAKIKRRLEFDEESMNTPSLGSILGSHEEPIDGDRYFRPKKGGG</sequence>
<dbReference type="InterPro" id="IPR046616">
    <property type="entry name" value="DUF6729"/>
</dbReference>
<dbReference type="PANTHER" id="PTHR24401">
    <property type="entry name" value="SI:CH211-243P7.3-RELATED"/>
    <property type="match status" value="1"/>
</dbReference>
<dbReference type="PANTHER" id="PTHR24401:SF29">
    <property type="entry name" value="SI:CH211-243P7.3-RELATED"/>
    <property type="match status" value="1"/>
</dbReference>
<evidence type="ECO:0000313" key="3">
    <source>
        <dbReference type="EMBL" id="KAL2079588.1"/>
    </source>
</evidence>
<dbReference type="AlphaFoldDB" id="A0ABD1IXA8"/>
<proteinExistence type="predicted"/>
<feature type="compositionally biased region" description="Polar residues" evidence="1">
    <location>
        <begin position="351"/>
        <end position="373"/>
    </location>
</feature>
<name>A0ABD1IXA8_9TELE</name>
<reference evidence="3 4" key="1">
    <citation type="submission" date="2024-09" db="EMBL/GenBank/DDBJ databases">
        <title>A chromosome-level genome assembly of Gray's grenadier anchovy, Coilia grayii.</title>
        <authorList>
            <person name="Fu Z."/>
        </authorList>
    </citation>
    <scope>NUCLEOTIDE SEQUENCE [LARGE SCALE GENOMIC DNA]</scope>
    <source>
        <strain evidence="3">G4</strain>
        <tissue evidence="3">Muscle</tissue>
    </source>
</reference>
<evidence type="ECO:0000313" key="4">
    <source>
        <dbReference type="Proteomes" id="UP001591681"/>
    </source>
</evidence>
<dbReference type="Proteomes" id="UP001591681">
    <property type="component" value="Unassembled WGS sequence"/>
</dbReference>
<feature type="region of interest" description="Disordered" evidence="1">
    <location>
        <begin position="399"/>
        <end position="435"/>
    </location>
</feature>
<evidence type="ECO:0000256" key="1">
    <source>
        <dbReference type="SAM" id="MobiDB-lite"/>
    </source>
</evidence>
<feature type="region of interest" description="Disordered" evidence="1">
    <location>
        <begin position="348"/>
        <end position="383"/>
    </location>
</feature>
<feature type="compositionally biased region" description="Basic and acidic residues" evidence="1">
    <location>
        <begin position="417"/>
        <end position="428"/>
    </location>
</feature>
<dbReference type="Pfam" id="PF20499">
    <property type="entry name" value="DUF6729"/>
    <property type="match status" value="1"/>
</dbReference>
<evidence type="ECO:0000259" key="2">
    <source>
        <dbReference type="Pfam" id="PF20499"/>
    </source>
</evidence>